<name>A0ACA9PVU3_9GLOM</name>
<reference evidence="1" key="1">
    <citation type="submission" date="2021-06" db="EMBL/GenBank/DDBJ databases">
        <authorList>
            <person name="Kallberg Y."/>
            <person name="Tangrot J."/>
            <person name="Rosling A."/>
        </authorList>
    </citation>
    <scope>NUCLEOTIDE SEQUENCE</scope>
    <source>
        <strain evidence="1">28 12/20/2015</strain>
    </source>
</reference>
<dbReference type="Proteomes" id="UP000789366">
    <property type="component" value="Unassembled WGS sequence"/>
</dbReference>
<evidence type="ECO:0000313" key="2">
    <source>
        <dbReference type="Proteomes" id="UP000789366"/>
    </source>
</evidence>
<proteinExistence type="predicted"/>
<keyword evidence="2" id="KW-1185">Reference proteome</keyword>
<accession>A0ACA9PVU3</accession>
<evidence type="ECO:0000313" key="1">
    <source>
        <dbReference type="EMBL" id="CAG8723282.1"/>
    </source>
</evidence>
<protein>
    <submittedName>
        <fullName evidence="1">78_t:CDS:1</fullName>
    </submittedName>
</protein>
<organism evidence="1 2">
    <name type="scientific">Cetraspora pellucida</name>
    <dbReference type="NCBI Taxonomy" id="1433469"/>
    <lineage>
        <taxon>Eukaryota</taxon>
        <taxon>Fungi</taxon>
        <taxon>Fungi incertae sedis</taxon>
        <taxon>Mucoromycota</taxon>
        <taxon>Glomeromycotina</taxon>
        <taxon>Glomeromycetes</taxon>
        <taxon>Diversisporales</taxon>
        <taxon>Gigasporaceae</taxon>
        <taxon>Cetraspora</taxon>
    </lineage>
</organism>
<feature type="non-terminal residue" evidence="1">
    <location>
        <position position="45"/>
    </location>
</feature>
<gene>
    <name evidence="1" type="ORF">SPELUC_LOCUS12579</name>
</gene>
<dbReference type="EMBL" id="CAJVPW010030195">
    <property type="protein sequence ID" value="CAG8723282.1"/>
    <property type="molecule type" value="Genomic_DNA"/>
</dbReference>
<sequence length="45" mass="5097">PSLLDVAVAQTINAQGGILSKYFMQRLNWNFGAYDYKLIELEAAY</sequence>
<feature type="non-terminal residue" evidence="1">
    <location>
        <position position="1"/>
    </location>
</feature>
<comment type="caution">
    <text evidence="1">The sequence shown here is derived from an EMBL/GenBank/DDBJ whole genome shotgun (WGS) entry which is preliminary data.</text>
</comment>